<dbReference type="Proteomes" id="UP001551482">
    <property type="component" value="Unassembled WGS sequence"/>
</dbReference>
<dbReference type="InterPro" id="IPR029020">
    <property type="entry name" value="Ammonium/urea_transptr"/>
</dbReference>
<evidence type="ECO:0000313" key="8">
    <source>
        <dbReference type="EMBL" id="MEU8137384.1"/>
    </source>
</evidence>
<evidence type="ECO:0000256" key="2">
    <source>
        <dbReference type="ARBA" id="ARBA00005914"/>
    </source>
</evidence>
<evidence type="ECO:0000256" key="6">
    <source>
        <dbReference type="ARBA" id="ARBA00023136"/>
    </source>
</evidence>
<accession>A0ABV3DNP6</accession>
<comment type="subcellular location">
    <subcellularLocation>
        <location evidence="1">Cell membrane</location>
        <topology evidence="1">Multi-pass membrane protein</topology>
    </subcellularLocation>
</comment>
<dbReference type="PANTHER" id="PTHR10464">
    <property type="entry name" value="UREA TRANSPORTER"/>
    <property type="match status" value="1"/>
</dbReference>
<feature type="transmembrane region" description="Helical" evidence="7">
    <location>
        <begin position="76"/>
        <end position="97"/>
    </location>
</feature>
<keyword evidence="9" id="KW-1185">Reference proteome</keyword>
<evidence type="ECO:0000256" key="4">
    <source>
        <dbReference type="ARBA" id="ARBA00022692"/>
    </source>
</evidence>
<feature type="transmembrane region" description="Helical" evidence="7">
    <location>
        <begin position="131"/>
        <end position="150"/>
    </location>
</feature>
<feature type="transmembrane region" description="Helical" evidence="7">
    <location>
        <begin position="38"/>
        <end position="69"/>
    </location>
</feature>
<keyword evidence="5 7" id="KW-1133">Transmembrane helix</keyword>
<keyword evidence="6 7" id="KW-0472">Membrane</keyword>
<proteinExistence type="inferred from homology"/>
<dbReference type="EMBL" id="JBEZFP010000087">
    <property type="protein sequence ID" value="MEU8137384.1"/>
    <property type="molecule type" value="Genomic_DNA"/>
</dbReference>
<dbReference type="RefSeq" id="WP_358359256.1">
    <property type="nucleotide sequence ID" value="NZ_JBEZFP010000087.1"/>
</dbReference>
<keyword evidence="3" id="KW-1003">Cell membrane</keyword>
<keyword evidence="4 7" id="KW-0812">Transmembrane</keyword>
<feature type="transmembrane region" description="Helical" evidence="7">
    <location>
        <begin position="241"/>
        <end position="258"/>
    </location>
</feature>
<sequence length="322" mass="33101">MTSDRPAPAPPGQATALGLAWLRGVAQVDLQSSPLTGAVILAALWVAGWETGLFATIGTVVSTVAAAALRADRSSIALGLQGYSGCLTGIALVSSLGNHPSTYILAVVGAVLCTLLGAALTTFLKPYGLTPLTAPFCVVSGVMVVGAPSFSRVWHDGSPAAVATTTTGDTGLSWSDLWHGFFTNVAQVFLVDTWYVGLIMLVGLALAGWRVAAFAAAGSVVGIVVAWALGAPTSLIENGIYGYNAVLVAIAVGAVFLPRTVWCGAYALFGAAVTTGLTAALTSFFKPFGGHTFTWPFILTTWVLMAAVPQLPRFSSPERPAQ</sequence>
<feature type="transmembrane region" description="Helical" evidence="7">
    <location>
        <begin position="265"/>
        <end position="285"/>
    </location>
</feature>
<feature type="transmembrane region" description="Helical" evidence="7">
    <location>
        <begin position="211"/>
        <end position="229"/>
    </location>
</feature>
<name>A0ABV3DNP6_9ACTN</name>
<gene>
    <name evidence="8" type="ORF">AB0C36_28210</name>
</gene>
<evidence type="ECO:0000256" key="7">
    <source>
        <dbReference type="SAM" id="Phobius"/>
    </source>
</evidence>
<evidence type="ECO:0000256" key="1">
    <source>
        <dbReference type="ARBA" id="ARBA00004651"/>
    </source>
</evidence>
<comment type="similarity">
    <text evidence="2">Belongs to the urea transporter family.</text>
</comment>
<reference evidence="8 9" key="1">
    <citation type="submission" date="2024-06" db="EMBL/GenBank/DDBJ databases">
        <title>The Natural Products Discovery Center: Release of the First 8490 Sequenced Strains for Exploring Actinobacteria Biosynthetic Diversity.</title>
        <authorList>
            <person name="Kalkreuter E."/>
            <person name="Kautsar S.A."/>
            <person name="Yang D."/>
            <person name="Bader C.D."/>
            <person name="Teijaro C.N."/>
            <person name="Fluegel L."/>
            <person name="Davis C.M."/>
            <person name="Simpson J.R."/>
            <person name="Lauterbach L."/>
            <person name="Steele A.D."/>
            <person name="Gui C."/>
            <person name="Meng S."/>
            <person name="Li G."/>
            <person name="Viehrig K."/>
            <person name="Ye F."/>
            <person name="Su P."/>
            <person name="Kiefer A.F."/>
            <person name="Nichols A."/>
            <person name="Cepeda A.J."/>
            <person name="Yan W."/>
            <person name="Fan B."/>
            <person name="Jiang Y."/>
            <person name="Adhikari A."/>
            <person name="Zheng C.-J."/>
            <person name="Schuster L."/>
            <person name="Cowan T.M."/>
            <person name="Smanski M.J."/>
            <person name="Chevrette M.G."/>
            <person name="De Carvalho L.P.S."/>
            <person name="Shen B."/>
        </authorList>
    </citation>
    <scope>NUCLEOTIDE SEQUENCE [LARGE SCALE GENOMIC DNA]</scope>
    <source>
        <strain evidence="8 9">NPDC048946</strain>
    </source>
</reference>
<evidence type="ECO:0000256" key="3">
    <source>
        <dbReference type="ARBA" id="ARBA00022475"/>
    </source>
</evidence>
<comment type="caution">
    <text evidence="8">The sequence shown here is derived from an EMBL/GenBank/DDBJ whole genome shotgun (WGS) entry which is preliminary data.</text>
</comment>
<feature type="transmembrane region" description="Helical" evidence="7">
    <location>
        <begin position="181"/>
        <end position="204"/>
    </location>
</feature>
<dbReference type="Gene3D" id="1.10.3430.10">
    <property type="entry name" value="Ammonium transporter AmtB like domains"/>
    <property type="match status" value="1"/>
</dbReference>
<evidence type="ECO:0000256" key="5">
    <source>
        <dbReference type="ARBA" id="ARBA00022989"/>
    </source>
</evidence>
<protein>
    <submittedName>
        <fullName evidence="8">Urea transporter</fullName>
    </submittedName>
</protein>
<evidence type="ECO:0000313" key="9">
    <source>
        <dbReference type="Proteomes" id="UP001551482"/>
    </source>
</evidence>
<organism evidence="8 9">
    <name type="scientific">Streptodolium elevatio</name>
    <dbReference type="NCBI Taxonomy" id="3157996"/>
    <lineage>
        <taxon>Bacteria</taxon>
        <taxon>Bacillati</taxon>
        <taxon>Actinomycetota</taxon>
        <taxon>Actinomycetes</taxon>
        <taxon>Kitasatosporales</taxon>
        <taxon>Streptomycetaceae</taxon>
        <taxon>Streptodolium</taxon>
    </lineage>
</organism>
<feature type="transmembrane region" description="Helical" evidence="7">
    <location>
        <begin position="291"/>
        <end position="309"/>
    </location>
</feature>
<dbReference type="Pfam" id="PF03253">
    <property type="entry name" value="UT"/>
    <property type="match status" value="1"/>
</dbReference>
<dbReference type="InterPro" id="IPR004937">
    <property type="entry name" value="Urea_transporter"/>
</dbReference>
<feature type="transmembrane region" description="Helical" evidence="7">
    <location>
        <begin position="103"/>
        <end position="124"/>
    </location>
</feature>
<dbReference type="PANTHER" id="PTHR10464:SF4">
    <property type="entry name" value="UREA TRANSPORTER"/>
    <property type="match status" value="1"/>
</dbReference>